<dbReference type="SUPFAM" id="SSF51735">
    <property type="entry name" value="NAD(P)-binding Rossmann-fold domains"/>
    <property type="match status" value="1"/>
</dbReference>
<keyword evidence="3" id="KW-0472">Membrane</keyword>
<protein>
    <submittedName>
        <fullName evidence="5">3-beta hydroxysteroid dehydrogenase isomerase family</fullName>
    </submittedName>
</protein>
<dbReference type="GO" id="GO:0006694">
    <property type="term" value="P:steroid biosynthetic process"/>
    <property type="evidence" value="ECO:0007669"/>
    <property type="project" value="InterPro"/>
</dbReference>
<dbReference type="Proteomes" id="UP000620124">
    <property type="component" value="Unassembled WGS sequence"/>
</dbReference>
<feature type="transmembrane region" description="Helical" evidence="3">
    <location>
        <begin position="74"/>
        <end position="97"/>
    </location>
</feature>
<dbReference type="Gene3D" id="3.40.50.720">
    <property type="entry name" value="NAD(P)-binding Rossmann-like Domain"/>
    <property type="match status" value="1"/>
</dbReference>
<keyword evidence="3" id="KW-0812">Transmembrane</keyword>
<gene>
    <name evidence="5" type="ORF">MVEN_01780100</name>
</gene>
<organism evidence="5 6">
    <name type="scientific">Mycena venus</name>
    <dbReference type="NCBI Taxonomy" id="2733690"/>
    <lineage>
        <taxon>Eukaryota</taxon>
        <taxon>Fungi</taxon>
        <taxon>Dikarya</taxon>
        <taxon>Basidiomycota</taxon>
        <taxon>Agaricomycotina</taxon>
        <taxon>Agaricomycetes</taxon>
        <taxon>Agaricomycetidae</taxon>
        <taxon>Agaricales</taxon>
        <taxon>Marasmiineae</taxon>
        <taxon>Mycenaceae</taxon>
        <taxon>Mycena</taxon>
    </lineage>
</organism>
<dbReference type="GO" id="GO:0016853">
    <property type="term" value="F:isomerase activity"/>
    <property type="evidence" value="ECO:0007669"/>
    <property type="project" value="UniProtKB-KW"/>
</dbReference>
<comment type="caution">
    <text evidence="5">The sequence shown here is derived from an EMBL/GenBank/DDBJ whole genome shotgun (WGS) entry which is preliminary data.</text>
</comment>
<keyword evidence="5" id="KW-0413">Isomerase</keyword>
<accession>A0A8H6XLY5</accession>
<feature type="domain" description="3-beta hydroxysteroid dehydrogenase/isomerase" evidence="4">
    <location>
        <begin position="82"/>
        <end position="385"/>
    </location>
</feature>
<dbReference type="InterPro" id="IPR050177">
    <property type="entry name" value="Lipid_A_modif_metabolic_enz"/>
</dbReference>
<evidence type="ECO:0000313" key="5">
    <source>
        <dbReference type="EMBL" id="KAF7343472.1"/>
    </source>
</evidence>
<dbReference type="PANTHER" id="PTHR43245">
    <property type="entry name" value="BIFUNCTIONAL POLYMYXIN RESISTANCE PROTEIN ARNA"/>
    <property type="match status" value="1"/>
</dbReference>
<dbReference type="EMBL" id="JACAZI010000016">
    <property type="protein sequence ID" value="KAF7343472.1"/>
    <property type="molecule type" value="Genomic_DNA"/>
</dbReference>
<dbReference type="Pfam" id="PF01073">
    <property type="entry name" value="3Beta_HSD"/>
    <property type="match status" value="1"/>
</dbReference>
<evidence type="ECO:0000313" key="6">
    <source>
        <dbReference type="Proteomes" id="UP000620124"/>
    </source>
</evidence>
<dbReference type="OrthoDB" id="10058185at2759"/>
<comment type="similarity">
    <text evidence="1">Belongs to the 3-beta-HSD family.</text>
</comment>
<proteinExistence type="inferred from homology"/>
<sequence length="539" mass="59235">MTWLYIFSSIVLSIALLSLYIRFNDWRLTTIPKSALAVSPTRCTSEDVYQAAAKLQKSPISISDQIPPKTGRRYIVVGGLDVGQAGFLGGWIVMQLLERGEDPRRIRVLDIRAPMRHDLTTRGKDVQFIRTDISDAAAVDAAFNAPWPDDNTGPLPQITVFHTAANIRFYEKSELLLPNSARVNVMGTQNIINAARDVGATAMVYTSSGSVSVRSTRFLLWPWETEPVSFVQAINEDEAIIPKRHSDFFSNYAATKIDAERRVRAADRTASRDGVLRTGCIRPGNGVFGPGGDMLCGKFHYIRNYPLLTNYHTGAYLVRKINPTWMNSVVQNFVYVENAAVAHLLYEQRLIELANGSKNPDIGGQAFIIADPGPPPTYGDVYLVLSTLTEGETLFPTLSPTLMLLISYLIACYYLSRSWLVAAGYNIAQKLPALTGDMVNLQPSMFNLVNVHLIFDDSRARLAPEKGGLGYKGAWTTFEGLHKTVAEHKLGALRSVQRSDVAGISFGFGLVKAQKAVGNGVVKVSEKMGVDLVQVLGST</sequence>
<evidence type="ECO:0000256" key="2">
    <source>
        <dbReference type="ARBA" id="ARBA00023002"/>
    </source>
</evidence>
<dbReference type="GO" id="GO:0016616">
    <property type="term" value="F:oxidoreductase activity, acting on the CH-OH group of donors, NAD or NADP as acceptor"/>
    <property type="evidence" value="ECO:0007669"/>
    <property type="project" value="InterPro"/>
</dbReference>
<keyword evidence="3" id="KW-1133">Transmembrane helix</keyword>
<dbReference type="AlphaFoldDB" id="A0A8H6XLY5"/>
<reference evidence="5" key="1">
    <citation type="submission" date="2020-05" db="EMBL/GenBank/DDBJ databases">
        <title>Mycena genomes resolve the evolution of fungal bioluminescence.</title>
        <authorList>
            <person name="Tsai I.J."/>
        </authorList>
    </citation>
    <scope>NUCLEOTIDE SEQUENCE</scope>
    <source>
        <strain evidence="5">CCC161011</strain>
    </source>
</reference>
<evidence type="ECO:0000256" key="1">
    <source>
        <dbReference type="ARBA" id="ARBA00009219"/>
    </source>
</evidence>
<dbReference type="PANTHER" id="PTHR43245:SF51">
    <property type="entry name" value="SHORT CHAIN DEHYDROGENASE_REDUCTASE FAMILY 42E, MEMBER 2"/>
    <property type="match status" value="1"/>
</dbReference>
<evidence type="ECO:0000259" key="4">
    <source>
        <dbReference type="Pfam" id="PF01073"/>
    </source>
</evidence>
<evidence type="ECO:0000256" key="3">
    <source>
        <dbReference type="SAM" id="Phobius"/>
    </source>
</evidence>
<keyword evidence="2" id="KW-0560">Oxidoreductase</keyword>
<feature type="transmembrane region" description="Helical" evidence="3">
    <location>
        <begin position="6"/>
        <end position="23"/>
    </location>
</feature>
<dbReference type="InterPro" id="IPR002225">
    <property type="entry name" value="3Beta_OHSteriod_DH/Estase"/>
</dbReference>
<dbReference type="InterPro" id="IPR036291">
    <property type="entry name" value="NAD(P)-bd_dom_sf"/>
</dbReference>
<name>A0A8H6XLY5_9AGAR</name>
<keyword evidence="6" id="KW-1185">Reference proteome</keyword>